<organism evidence="1 2">
    <name type="scientific">candidate division WWE3 bacterium RIFCSPLOWO2_01_FULL_39_13</name>
    <dbReference type="NCBI Taxonomy" id="1802624"/>
    <lineage>
        <taxon>Bacteria</taxon>
        <taxon>Katanobacteria</taxon>
    </lineage>
</organism>
<dbReference type="Proteomes" id="UP000178771">
    <property type="component" value="Unassembled WGS sequence"/>
</dbReference>
<reference evidence="1 2" key="1">
    <citation type="journal article" date="2016" name="Nat. Commun.">
        <title>Thousands of microbial genomes shed light on interconnected biogeochemical processes in an aquifer system.</title>
        <authorList>
            <person name="Anantharaman K."/>
            <person name="Brown C.T."/>
            <person name="Hug L.A."/>
            <person name="Sharon I."/>
            <person name="Castelle C.J."/>
            <person name="Probst A.J."/>
            <person name="Thomas B.C."/>
            <person name="Singh A."/>
            <person name="Wilkins M.J."/>
            <person name="Karaoz U."/>
            <person name="Brodie E.L."/>
            <person name="Williams K.H."/>
            <person name="Hubbard S.S."/>
            <person name="Banfield J.F."/>
        </authorList>
    </citation>
    <scope>NUCLEOTIDE SEQUENCE [LARGE SCALE GENOMIC DNA]</scope>
</reference>
<gene>
    <name evidence="1" type="ORF">A2982_01970</name>
</gene>
<evidence type="ECO:0000313" key="1">
    <source>
        <dbReference type="EMBL" id="OGC51626.1"/>
    </source>
</evidence>
<comment type="caution">
    <text evidence="1">The sequence shown here is derived from an EMBL/GenBank/DDBJ whole genome shotgun (WGS) entry which is preliminary data.</text>
</comment>
<evidence type="ECO:0000313" key="2">
    <source>
        <dbReference type="Proteomes" id="UP000178771"/>
    </source>
</evidence>
<protein>
    <submittedName>
        <fullName evidence="1">Uncharacterized protein</fullName>
    </submittedName>
</protein>
<dbReference type="STRING" id="1802624.A2982_01970"/>
<proteinExistence type="predicted"/>
<sequence length="90" mass="9882">MDKKYIILLVLSLVFLGVVFGLQSLVTVERDNIAPEVVKTTPPSAALDDSGQINEAEFQNAQKISADDSIDSIEKELNDTVILKEDFSDL</sequence>
<dbReference type="EMBL" id="MEVH01000016">
    <property type="protein sequence ID" value="OGC51626.1"/>
    <property type="molecule type" value="Genomic_DNA"/>
</dbReference>
<dbReference type="AlphaFoldDB" id="A0A1F4V314"/>
<name>A0A1F4V314_UNCKA</name>
<accession>A0A1F4V314</accession>